<dbReference type="OrthoDB" id="347107at2759"/>
<feature type="region of interest" description="Disordered" evidence="2">
    <location>
        <begin position="768"/>
        <end position="791"/>
    </location>
</feature>
<keyword evidence="1" id="KW-0175">Coiled coil</keyword>
<keyword evidence="4" id="KW-1185">Reference proteome</keyword>
<reference evidence="3" key="2">
    <citation type="submission" date="2013-10" db="EMBL/GenBank/DDBJ databases">
        <authorList>
            <person name="Aslett M."/>
        </authorList>
    </citation>
    <scope>NUCLEOTIDE SEQUENCE [LARGE SCALE GENOMIC DNA]</scope>
    <source>
        <strain evidence="3">Houghton</strain>
    </source>
</reference>
<gene>
    <name evidence="3" type="ORF">ETH_00012410</name>
</gene>
<feature type="compositionally biased region" description="Low complexity" evidence="2">
    <location>
        <begin position="397"/>
        <end position="421"/>
    </location>
</feature>
<evidence type="ECO:0000313" key="3">
    <source>
        <dbReference type="EMBL" id="CDJ40185.1"/>
    </source>
</evidence>
<dbReference type="VEuPathDB" id="ToxoDB:ETH2_1458900"/>
<evidence type="ECO:0000256" key="1">
    <source>
        <dbReference type="SAM" id="Coils"/>
    </source>
</evidence>
<reference evidence="3" key="1">
    <citation type="submission" date="2013-10" db="EMBL/GenBank/DDBJ databases">
        <title>Genomic analysis of the causative agents of coccidiosis in chickens.</title>
        <authorList>
            <person name="Reid A.J."/>
            <person name="Blake D."/>
            <person name="Billington K."/>
            <person name="Browne H."/>
            <person name="Dunn M."/>
            <person name="Hung S."/>
            <person name="Kawahara F."/>
            <person name="Miranda-Saavedra D."/>
            <person name="Mourier T."/>
            <person name="Nagra H."/>
            <person name="Otto T.D."/>
            <person name="Rawlings N."/>
            <person name="Sanchez A."/>
            <person name="Sanders M."/>
            <person name="Subramaniam C."/>
            <person name="Tay Y."/>
            <person name="Dear P."/>
            <person name="Doerig C."/>
            <person name="Gruber A."/>
            <person name="Parkinson J."/>
            <person name="Shirley M."/>
            <person name="Wan K.L."/>
            <person name="Berriman M."/>
            <person name="Tomley F."/>
            <person name="Pain A."/>
        </authorList>
    </citation>
    <scope>NUCLEOTIDE SEQUENCE [LARGE SCALE GENOMIC DNA]</scope>
    <source>
        <strain evidence="3">Houghton</strain>
    </source>
</reference>
<dbReference type="AlphaFoldDB" id="U6KXG3"/>
<dbReference type="GeneID" id="25251649"/>
<dbReference type="RefSeq" id="XP_013230938.1">
    <property type="nucleotide sequence ID" value="XM_013375484.1"/>
</dbReference>
<feature type="coiled-coil region" evidence="1">
    <location>
        <begin position="499"/>
        <end position="557"/>
    </location>
</feature>
<dbReference type="OMA" id="MQLQRMQ"/>
<organism evidence="3 4">
    <name type="scientific">Eimeria tenella</name>
    <name type="common">Coccidian parasite</name>
    <dbReference type="NCBI Taxonomy" id="5802"/>
    <lineage>
        <taxon>Eukaryota</taxon>
        <taxon>Sar</taxon>
        <taxon>Alveolata</taxon>
        <taxon>Apicomplexa</taxon>
        <taxon>Conoidasida</taxon>
        <taxon>Coccidia</taxon>
        <taxon>Eucoccidiorida</taxon>
        <taxon>Eimeriorina</taxon>
        <taxon>Eimeriidae</taxon>
        <taxon>Eimeria</taxon>
    </lineage>
</organism>
<evidence type="ECO:0000256" key="2">
    <source>
        <dbReference type="SAM" id="MobiDB-lite"/>
    </source>
</evidence>
<proteinExistence type="predicted"/>
<dbReference type="Proteomes" id="UP000030747">
    <property type="component" value="Unassembled WGS sequence"/>
</dbReference>
<evidence type="ECO:0000313" key="4">
    <source>
        <dbReference type="Proteomes" id="UP000030747"/>
    </source>
</evidence>
<dbReference type="VEuPathDB" id="ToxoDB:ETH_00012410"/>
<name>U6KXG3_EIMTE</name>
<feature type="region of interest" description="Disordered" evidence="2">
    <location>
        <begin position="365"/>
        <end position="423"/>
    </location>
</feature>
<feature type="compositionally biased region" description="Low complexity" evidence="2">
    <location>
        <begin position="769"/>
        <end position="791"/>
    </location>
</feature>
<dbReference type="EMBL" id="HG674968">
    <property type="protein sequence ID" value="CDJ40185.1"/>
    <property type="molecule type" value="Genomic_DNA"/>
</dbReference>
<sequence>MTGLACAVLHVLSETYEMLHLAMHFIPLIPQEEERGKFEKLQTFLRHLENYVEGLLRTYGQQQQTDGKRLRVGENMTASTNTAAATPGRSSCCRRHKGTGQQHTALVAVRVVRLFIFDVVTLSGKKNNIWRYSMVSTSRSSEQADSLNTSNGGGSSSGCLDLTIRAFETRPLDRPVRDFSGCAVKGICTSEIRLVTTKAIHGMTCEIDPRFRHYSIGTRPILKAPSGALCRHCIAPQLLPEVWEAHLRSGVSAARDQQKKLTETCVIAHIENRPAAKRAALLESLGRLGVPLWVNGKPLTHPAVVATDGESVALPMTGVKEEGAKQADVHMNSQQDHVLHRLSLLSLDTAEERRHQQQQFHLFSDVTEQQQKHHPKQQQHQAKTSRTSRQQQKRGQVARTTQQQHAQQQQALPSQPASTSAYQGQADENVLVAAAAVVNVAPVPQAEPISTPVNAVTSVVGRPSHCQRQRLKERLQPQQQEQLLLLSSPSAKEERLFHLQQQQQQAHGSENDLLRLAQEVWMDARPMQQQHQQLHQLQQLQQLQEMQQIQQQELQHRQHRSVPVELAPLAVGVGSIAPFPTTAGWQQVQHHQRPAFSEATPPGLGLVTGDIQQQQQPPQLRVYGEADCPLPVVASSPLLPDVKGCSPLSQQEQLQKLWTPSSFTETVVQRQADTNLLWGHELTPNVSQQQRQQSQQNAVTLHQQFQRQQGELQQDVYQQSVQRIVGQQQQQGTRLRLAASNSMGLGFQPLLNWEEQQQQQSILIPGADQQQTVPQRQQQQQQQQQEQQQKQPALFLPAVSPNDFLAAGEQQQQGIMQLQRMQWLAIPN</sequence>
<accession>U6KXG3</accession>
<feature type="compositionally biased region" description="Polar residues" evidence="2">
    <location>
        <begin position="384"/>
        <end position="394"/>
    </location>
</feature>
<protein>
    <submittedName>
        <fullName evidence="3">Uncharacterized protein</fullName>
    </submittedName>
</protein>